<keyword evidence="6" id="KW-1185">Reference proteome</keyword>
<dbReference type="Pfam" id="PF00392">
    <property type="entry name" value="GntR"/>
    <property type="match status" value="1"/>
</dbReference>
<dbReference type="InterPro" id="IPR036388">
    <property type="entry name" value="WH-like_DNA-bd_sf"/>
</dbReference>
<feature type="domain" description="HTH gntR-type" evidence="4">
    <location>
        <begin position="10"/>
        <end position="78"/>
    </location>
</feature>
<evidence type="ECO:0000259" key="4">
    <source>
        <dbReference type="PROSITE" id="PS50949"/>
    </source>
</evidence>
<organism evidence="5 6">
    <name type="scientific">Cryobacterium lyxosi</name>
    <dbReference type="NCBI Taxonomy" id="1259228"/>
    <lineage>
        <taxon>Bacteria</taxon>
        <taxon>Bacillati</taxon>
        <taxon>Actinomycetota</taxon>
        <taxon>Actinomycetes</taxon>
        <taxon>Micrococcales</taxon>
        <taxon>Microbacteriaceae</taxon>
        <taxon>Cryobacterium</taxon>
    </lineage>
</organism>
<evidence type="ECO:0000256" key="1">
    <source>
        <dbReference type="ARBA" id="ARBA00023015"/>
    </source>
</evidence>
<evidence type="ECO:0000256" key="3">
    <source>
        <dbReference type="ARBA" id="ARBA00023163"/>
    </source>
</evidence>
<dbReference type="Proteomes" id="UP000298424">
    <property type="component" value="Unassembled WGS sequence"/>
</dbReference>
<dbReference type="Gene3D" id="1.10.10.10">
    <property type="entry name" value="Winged helix-like DNA-binding domain superfamily/Winged helix DNA-binding domain"/>
    <property type="match status" value="1"/>
</dbReference>
<dbReference type="RefSeq" id="WP_104197836.1">
    <property type="nucleotide sequence ID" value="NZ_SOGT01000011.1"/>
</dbReference>
<evidence type="ECO:0000313" key="5">
    <source>
        <dbReference type="EMBL" id="TFD25795.1"/>
    </source>
</evidence>
<reference evidence="5 6" key="1">
    <citation type="submission" date="2019-03" db="EMBL/GenBank/DDBJ databases">
        <title>Genomics of glacier-inhabiting Cryobacterium strains.</title>
        <authorList>
            <person name="Liu Q."/>
            <person name="Xin Y.-H."/>
        </authorList>
    </citation>
    <scope>NUCLEOTIDE SEQUENCE [LARGE SCALE GENOMIC DNA]</scope>
    <source>
        <strain evidence="5 6">TMT1-1</strain>
    </source>
</reference>
<evidence type="ECO:0000313" key="6">
    <source>
        <dbReference type="Proteomes" id="UP000298424"/>
    </source>
</evidence>
<dbReference type="InterPro" id="IPR036390">
    <property type="entry name" value="WH_DNA-bd_sf"/>
</dbReference>
<keyword evidence="1" id="KW-0805">Transcription regulation</keyword>
<dbReference type="SMART" id="SM00345">
    <property type="entry name" value="HTH_GNTR"/>
    <property type="match status" value="1"/>
</dbReference>
<dbReference type="PANTHER" id="PTHR38445:SF9">
    <property type="entry name" value="HTH-TYPE TRANSCRIPTIONAL REPRESSOR YTRA"/>
    <property type="match status" value="1"/>
</dbReference>
<comment type="caution">
    <text evidence="5">The sequence shown here is derived from an EMBL/GenBank/DDBJ whole genome shotgun (WGS) entry which is preliminary data.</text>
</comment>
<sequence length="120" mass="12752">MITIDEDQATPPFEQIRAQLADQIRAGSLVADQRLPSMRQLATDLGIATGTVARAYAALEAAGLISTSRGSGTRVRAGQGIDDESRASARLFAQALHRRGVSLDDALSAVRAEWSRTSNS</sequence>
<keyword evidence="3" id="KW-0804">Transcription</keyword>
<dbReference type="OrthoDB" id="4307011at2"/>
<dbReference type="GO" id="GO:0003700">
    <property type="term" value="F:DNA-binding transcription factor activity"/>
    <property type="evidence" value="ECO:0007669"/>
    <property type="project" value="InterPro"/>
</dbReference>
<name>A0A4R8ZH91_9MICO</name>
<dbReference type="PROSITE" id="PS50949">
    <property type="entry name" value="HTH_GNTR"/>
    <property type="match status" value="1"/>
</dbReference>
<dbReference type="PANTHER" id="PTHR38445">
    <property type="entry name" value="HTH-TYPE TRANSCRIPTIONAL REPRESSOR YTRA"/>
    <property type="match status" value="1"/>
</dbReference>
<dbReference type="InterPro" id="IPR000524">
    <property type="entry name" value="Tscrpt_reg_HTH_GntR"/>
</dbReference>
<dbReference type="SUPFAM" id="SSF46785">
    <property type="entry name" value="Winged helix' DNA-binding domain"/>
    <property type="match status" value="1"/>
</dbReference>
<dbReference type="EMBL" id="SOGT01000011">
    <property type="protein sequence ID" value="TFD25795.1"/>
    <property type="molecule type" value="Genomic_DNA"/>
</dbReference>
<proteinExistence type="predicted"/>
<evidence type="ECO:0000256" key="2">
    <source>
        <dbReference type="ARBA" id="ARBA00023125"/>
    </source>
</evidence>
<dbReference type="CDD" id="cd07377">
    <property type="entry name" value="WHTH_GntR"/>
    <property type="match status" value="1"/>
</dbReference>
<accession>A0A4R8ZH91</accession>
<dbReference type="GO" id="GO:0003677">
    <property type="term" value="F:DNA binding"/>
    <property type="evidence" value="ECO:0007669"/>
    <property type="project" value="UniProtKB-KW"/>
</dbReference>
<protein>
    <submittedName>
        <fullName evidence="5">GntR family transcriptional regulator</fullName>
    </submittedName>
</protein>
<gene>
    <name evidence="5" type="ORF">E3T27_08225</name>
</gene>
<keyword evidence="2" id="KW-0238">DNA-binding</keyword>
<dbReference type="AlphaFoldDB" id="A0A4R8ZH91"/>